<gene>
    <name evidence="4" type="ORF">A2519_22305</name>
</gene>
<dbReference type="EC" id="3.4.17.19" evidence="1"/>
<dbReference type="AlphaFoldDB" id="A0A1F7F0H6"/>
<dbReference type="PANTHER" id="PTHR34217">
    <property type="entry name" value="METAL-DEPENDENT CARBOXYPEPTIDASE"/>
    <property type="match status" value="1"/>
</dbReference>
<dbReference type="Pfam" id="PF02074">
    <property type="entry name" value="Peptidase_M32"/>
    <property type="match status" value="1"/>
</dbReference>
<dbReference type="GO" id="GO:0004181">
    <property type="term" value="F:metallocarboxypeptidase activity"/>
    <property type="evidence" value="ECO:0007669"/>
    <property type="project" value="UniProtKB-UniRule"/>
</dbReference>
<accession>A0A1F7F0H6</accession>
<dbReference type="Gene3D" id="1.10.1370.30">
    <property type="match status" value="1"/>
</dbReference>
<keyword evidence="2" id="KW-0862">Zinc</keyword>
<feature type="binding site" evidence="2">
    <location>
        <position position="262"/>
    </location>
    <ligand>
        <name>Zn(2+)</name>
        <dbReference type="ChEBI" id="CHEBI:29105"/>
        <note>catalytic</note>
    </ligand>
</feature>
<evidence type="ECO:0000313" key="4">
    <source>
        <dbReference type="EMBL" id="OGK00063.1"/>
    </source>
</evidence>
<dbReference type="InterPro" id="IPR001333">
    <property type="entry name" value="Peptidase_M32_Taq"/>
</dbReference>
<evidence type="ECO:0000256" key="1">
    <source>
        <dbReference type="PIRNR" id="PIRNR006615"/>
    </source>
</evidence>
<comment type="caution">
    <text evidence="4">The sequence shown here is derived from an EMBL/GenBank/DDBJ whole genome shotgun (WGS) entry which is preliminary data.</text>
</comment>
<dbReference type="PROSITE" id="PS52034">
    <property type="entry name" value="PEPTIDASE_M32"/>
    <property type="match status" value="1"/>
</dbReference>
<dbReference type="PANTHER" id="PTHR34217:SF1">
    <property type="entry name" value="CARBOXYPEPTIDASE 1"/>
    <property type="match status" value="1"/>
</dbReference>
<sequence>MNPQYAEFLAAYRVIARLAEVGALLSWDQETCMPPNAVSDRAEQGSTIATEIHAKITDPAFAGLVNGLLQDASLSDEERVNVREAKRDIDKAINVPVSLVERLSQAATFAHEAWKKARAAGDFSLFKDHLQLLIDLKKEEAVCMGHGNRPYACFLDDHEPGCTEAELDRLFTPLRERLPPLIREITRVKRRLRKGFYSHDFSEAAQKGLCEYISDEMGVPRDRSRLDTAVHPFSTSFGQNDVRRTVRYKTNNPFESLYSAMHENGHALYDLNIAPALAQTPAGSAISLGIHESQSRFWENIVGRSRAFFEAYLPDMRRFFKKQLNGLGPADLYALANEVKVSYIRTEADEVTYNMHVILRYDIERALFDGSLALKDAPAEWNRLFEQYLSLKVDRISNGILQDVHWSGASFGYFPTYALGTMAAAQLAAACDKACGGLDTVIREKRLAAIREWLTGNVHRFGRLKTAAQVLRDATGDSLNPEAFFSYIEKKYAGLYGL</sequence>
<dbReference type="EMBL" id="MFYX01000155">
    <property type="protein sequence ID" value="OGK00063.1"/>
    <property type="molecule type" value="Genomic_DNA"/>
</dbReference>
<evidence type="ECO:0000256" key="2">
    <source>
        <dbReference type="PIRSR" id="PIRSR006615-1"/>
    </source>
</evidence>
<feature type="binding site" evidence="2">
    <location>
        <position position="292"/>
    </location>
    <ligand>
        <name>Zn(2+)</name>
        <dbReference type="ChEBI" id="CHEBI:29105"/>
        <note>catalytic</note>
    </ligand>
</feature>
<reference evidence="4 5" key="1">
    <citation type="journal article" date="2016" name="Nat. Commun.">
        <title>Thousands of microbial genomes shed light on interconnected biogeochemical processes in an aquifer system.</title>
        <authorList>
            <person name="Anantharaman K."/>
            <person name="Brown C.T."/>
            <person name="Hug L.A."/>
            <person name="Sharon I."/>
            <person name="Castelle C.J."/>
            <person name="Probst A.J."/>
            <person name="Thomas B.C."/>
            <person name="Singh A."/>
            <person name="Wilkins M.J."/>
            <person name="Karaoz U."/>
            <person name="Brodie E.L."/>
            <person name="Williams K.H."/>
            <person name="Hubbard S.S."/>
            <person name="Banfield J.F."/>
        </authorList>
    </citation>
    <scope>NUCLEOTIDE SEQUENCE [LARGE SCALE GENOMIC DNA]</scope>
</reference>
<dbReference type="PIRSF" id="PIRSF006615">
    <property type="entry name" value="Zn_crbxpep_Taq"/>
    <property type="match status" value="1"/>
</dbReference>
<comment type="function">
    <text evidence="1">Broad specificity carboxypetidase that releases amino acids sequentially from the C-terminus, including neutral, aromatic, polar and basic residues.</text>
</comment>
<dbReference type="PRINTS" id="PR00998">
    <property type="entry name" value="CRBOXYPTASET"/>
</dbReference>
<dbReference type="GO" id="GO:0006508">
    <property type="term" value="P:proteolysis"/>
    <property type="evidence" value="ECO:0007669"/>
    <property type="project" value="UniProtKB-UniRule"/>
</dbReference>
<dbReference type="GO" id="GO:0046872">
    <property type="term" value="F:metal ion binding"/>
    <property type="evidence" value="ECO:0007669"/>
    <property type="project" value="UniProtKB-KW"/>
</dbReference>
<comment type="similarity">
    <text evidence="1">Belongs to the peptidase M32 family.</text>
</comment>
<dbReference type="CDD" id="cd06460">
    <property type="entry name" value="M32_Taq"/>
    <property type="match status" value="1"/>
</dbReference>
<keyword evidence="1" id="KW-0121">Carboxypeptidase</keyword>
<protein>
    <recommendedName>
        <fullName evidence="1">Metal-dependent carboxypeptidase</fullName>
        <ecNumber evidence="1">3.4.17.19</ecNumber>
    </recommendedName>
</protein>
<dbReference type="SUPFAM" id="SSF55486">
    <property type="entry name" value="Metalloproteases ('zincins'), catalytic domain"/>
    <property type="match status" value="1"/>
</dbReference>
<comment type="catalytic activity">
    <reaction evidence="1">
        <text>Release of a C-terminal amino acid with broad specificity, except for -Pro.</text>
        <dbReference type="EC" id="3.4.17.19"/>
    </reaction>
</comment>
<keyword evidence="1 2" id="KW-0479">Metal-binding</keyword>
<comment type="cofactor">
    <cofactor evidence="2">
        <name>Zn(2+)</name>
        <dbReference type="ChEBI" id="CHEBI:29105"/>
    </cofactor>
    <text evidence="2">Binds 1 zinc ion per subunit.</text>
</comment>
<evidence type="ECO:0000256" key="3">
    <source>
        <dbReference type="PIRSR" id="PIRSR006615-2"/>
    </source>
</evidence>
<keyword evidence="1" id="KW-0645">Protease</keyword>
<feature type="binding site" evidence="2">
    <location>
        <position position="266"/>
    </location>
    <ligand>
        <name>Zn(2+)</name>
        <dbReference type="ChEBI" id="CHEBI:29105"/>
        <note>catalytic</note>
    </ligand>
</feature>
<proteinExistence type="inferred from homology"/>
<keyword evidence="1" id="KW-0378">Hydrolase</keyword>
<keyword evidence="1" id="KW-0482">Metalloprotease</keyword>
<name>A0A1F7F0H6_UNCRA</name>
<feature type="active site" description="Proton donor/acceptor" evidence="3">
    <location>
        <position position="263"/>
    </location>
</feature>
<evidence type="ECO:0000313" key="5">
    <source>
        <dbReference type="Proteomes" id="UP000179243"/>
    </source>
</evidence>
<dbReference type="Proteomes" id="UP000179243">
    <property type="component" value="Unassembled WGS sequence"/>
</dbReference>
<organism evidence="4 5">
    <name type="scientific">Candidatus Raymondbacteria bacterium RIFOXYD12_FULL_49_13</name>
    <dbReference type="NCBI Taxonomy" id="1817890"/>
    <lineage>
        <taxon>Bacteria</taxon>
        <taxon>Raymondiibacteriota</taxon>
    </lineage>
</organism>